<accession>A0A0K8RLV4</accession>
<dbReference type="GO" id="GO:0008168">
    <property type="term" value="F:methyltransferase activity"/>
    <property type="evidence" value="ECO:0007669"/>
    <property type="project" value="UniProtKB-KW"/>
</dbReference>
<protein>
    <submittedName>
        <fullName evidence="1">Putative sam-dependent methyltransferase/cell division protein ftsj</fullName>
    </submittedName>
</protein>
<sequence length="98" mass="10911">MSPCSCITPGSGAMACRSTAYDFHFIWIFGVTSQLSRQHLAPASWSGAQVHGFLDAWAELEARIALKTPVLTTRKDVKLLVDLQQLERATRSPTFFLR</sequence>
<keyword evidence="1" id="KW-0131">Cell cycle</keyword>
<keyword evidence="1" id="KW-0132">Cell division</keyword>
<dbReference type="EMBL" id="GADI01001738">
    <property type="protein sequence ID" value="JAA72070.1"/>
    <property type="molecule type" value="mRNA"/>
</dbReference>
<keyword evidence="1" id="KW-0489">Methyltransferase</keyword>
<organism evidence="1">
    <name type="scientific">Ixodes ricinus</name>
    <name type="common">Common tick</name>
    <name type="synonym">Acarus ricinus</name>
    <dbReference type="NCBI Taxonomy" id="34613"/>
    <lineage>
        <taxon>Eukaryota</taxon>
        <taxon>Metazoa</taxon>
        <taxon>Ecdysozoa</taxon>
        <taxon>Arthropoda</taxon>
        <taxon>Chelicerata</taxon>
        <taxon>Arachnida</taxon>
        <taxon>Acari</taxon>
        <taxon>Parasitiformes</taxon>
        <taxon>Ixodida</taxon>
        <taxon>Ixodoidea</taxon>
        <taxon>Ixodidae</taxon>
        <taxon>Ixodinae</taxon>
        <taxon>Ixodes</taxon>
    </lineage>
</organism>
<name>A0A0K8RLV4_IXORI</name>
<proteinExistence type="evidence at transcript level"/>
<dbReference type="AlphaFoldDB" id="A0A0K8RLV4"/>
<dbReference type="GO" id="GO:0051301">
    <property type="term" value="P:cell division"/>
    <property type="evidence" value="ECO:0007669"/>
    <property type="project" value="UniProtKB-KW"/>
</dbReference>
<reference evidence="1" key="1">
    <citation type="submission" date="2012-12" db="EMBL/GenBank/DDBJ databases">
        <title>Identification and characterization of a phenylalanine ammonia-lyase gene family in Isatis indigotica Fort.</title>
        <authorList>
            <person name="Liu Q."/>
            <person name="Chen J."/>
            <person name="Zhou X."/>
            <person name="Di P."/>
            <person name="Xiao Y."/>
            <person name="Xuan H."/>
            <person name="Zhang L."/>
            <person name="Chen W."/>
        </authorList>
    </citation>
    <scope>NUCLEOTIDE SEQUENCE</scope>
    <source>
        <tissue evidence="1">Salivary gland</tissue>
    </source>
</reference>
<dbReference type="GO" id="GO:0032259">
    <property type="term" value="P:methylation"/>
    <property type="evidence" value="ECO:0007669"/>
    <property type="project" value="UniProtKB-KW"/>
</dbReference>
<evidence type="ECO:0000313" key="1">
    <source>
        <dbReference type="EMBL" id="JAA72070.1"/>
    </source>
</evidence>
<keyword evidence="1" id="KW-0808">Transferase</keyword>